<feature type="transmembrane region" description="Helical" evidence="6">
    <location>
        <begin position="334"/>
        <end position="355"/>
    </location>
</feature>
<keyword evidence="3 6" id="KW-0812">Transmembrane</keyword>
<evidence type="ECO:0000256" key="5">
    <source>
        <dbReference type="ARBA" id="ARBA00023136"/>
    </source>
</evidence>
<dbReference type="InterPro" id="IPR044550">
    <property type="entry name" value="WzxE"/>
</dbReference>
<dbReference type="InterPro" id="IPR050833">
    <property type="entry name" value="Poly_Biosynth_Transport"/>
</dbReference>
<feature type="transmembrane region" description="Helical" evidence="6">
    <location>
        <begin position="117"/>
        <end position="142"/>
    </location>
</feature>
<feature type="transmembrane region" description="Helical" evidence="6">
    <location>
        <begin position="387"/>
        <end position="409"/>
    </location>
</feature>
<name>A0ABW7GI39_9BURK</name>
<comment type="caution">
    <text evidence="7">The sequence shown here is derived from an EMBL/GenBank/DDBJ whole genome shotgun (WGS) entry which is preliminary data.</text>
</comment>
<feature type="transmembrane region" description="Helical" evidence="6">
    <location>
        <begin position="149"/>
        <end position="169"/>
    </location>
</feature>
<feature type="transmembrane region" description="Helical" evidence="6">
    <location>
        <begin position="216"/>
        <end position="237"/>
    </location>
</feature>
<reference evidence="7 8" key="1">
    <citation type="submission" date="2024-08" db="EMBL/GenBank/DDBJ databases">
        <authorList>
            <person name="Lu H."/>
        </authorList>
    </citation>
    <scope>NUCLEOTIDE SEQUENCE [LARGE SCALE GENOMIC DNA]</scope>
    <source>
        <strain evidence="7 8">DXS20W</strain>
    </source>
</reference>
<organism evidence="7 8">
    <name type="scientific">Pelomonas lactea</name>
    <dbReference type="NCBI Taxonomy" id="3299030"/>
    <lineage>
        <taxon>Bacteria</taxon>
        <taxon>Pseudomonadati</taxon>
        <taxon>Pseudomonadota</taxon>
        <taxon>Betaproteobacteria</taxon>
        <taxon>Burkholderiales</taxon>
        <taxon>Sphaerotilaceae</taxon>
        <taxon>Roseateles</taxon>
    </lineage>
</organism>
<dbReference type="EMBL" id="JBIGHX010000003">
    <property type="protein sequence ID" value="MFG6461631.1"/>
    <property type="molecule type" value="Genomic_DNA"/>
</dbReference>
<evidence type="ECO:0000256" key="6">
    <source>
        <dbReference type="SAM" id="Phobius"/>
    </source>
</evidence>
<keyword evidence="4 6" id="KW-1133">Transmembrane helix</keyword>
<keyword evidence="8" id="KW-1185">Reference proteome</keyword>
<feature type="transmembrane region" description="Helical" evidence="6">
    <location>
        <begin position="297"/>
        <end position="314"/>
    </location>
</feature>
<dbReference type="PANTHER" id="PTHR30250:SF30">
    <property type="entry name" value="LIPID III FLIPPASE"/>
    <property type="match status" value="1"/>
</dbReference>
<dbReference type="PANTHER" id="PTHR30250">
    <property type="entry name" value="PST FAMILY PREDICTED COLANIC ACID TRANSPORTER"/>
    <property type="match status" value="1"/>
</dbReference>
<evidence type="ECO:0000313" key="8">
    <source>
        <dbReference type="Proteomes" id="UP001606302"/>
    </source>
</evidence>
<dbReference type="RefSeq" id="WP_394510499.1">
    <property type="nucleotide sequence ID" value="NZ_JBIGHX010000003.1"/>
</dbReference>
<dbReference type="Proteomes" id="UP001606302">
    <property type="component" value="Unassembled WGS sequence"/>
</dbReference>
<evidence type="ECO:0000313" key="7">
    <source>
        <dbReference type="EMBL" id="MFG6461631.1"/>
    </source>
</evidence>
<dbReference type="Pfam" id="PF13440">
    <property type="entry name" value="Polysacc_synt_3"/>
    <property type="match status" value="1"/>
</dbReference>
<feature type="transmembrane region" description="Helical" evidence="6">
    <location>
        <begin position="83"/>
        <end position="105"/>
    </location>
</feature>
<feature type="transmembrane region" description="Helical" evidence="6">
    <location>
        <begin position="175"/>
        <end position="195"/>
    </location>
</feature>
<gene>
    <name evidence="7" type="ORF">ACG04Q_08615</name>
</gene>
<accession>A0ABW7GI39</accession>
<feature type="transmembrane region" description="Helical" evidence="6">
    <location>
        <begin position="362"/>
        <end position="381"/>
    </location>
</feature>
<dbReference type="CDD" id="cd13125">
    <property type="entry name" value="MATE_like_10"/>
    <property type="match status" value="1"/>
</dbReference>
<keyword evidence="5 6" id="KW-0472">Membrane</keyword>
<evidence type="ECO:0000256" key="1">
    <source>
        <dbReference type="ARBA" id="ARBA00004651"/>
    </source>
</evidence>
<evidence type="ECO:0000256" key="2">
    <source>
        <dbReference type="ARBA" id="ARBA00022475"/>
    </source>
</evidence>
<proteinExistence type="predicted"/>
<sequence>MTLTGTTLLNGIAVLTRLLTALVLNKVLAVMVGPQGYGVIGQFQSFASMVVAFASAPVTNGVVKYTAEFGGQENRQHEAWRTAATLGLIVSLATSLLLLVFQRPLAMWSIADAGRSWLVVLLAVALAFIVLNALLVAILNGLKQLRSLVLANIAGSLISALTAIGLVSWHGLNGALAALAISQSLAFVATLLIFRRAVRASLRSLFGRLDPALSRGLGRFAIMGLTSAITIPLAQMLMRDHLADNFGWSTAGLWQALWKISETHLLLLTSTLSVYFLPRFAEIQDPNELRRELRRGLAFVTPLVLTTSALLFLGRNDIVELLLSERFLPMLDAFGYQLLGDVLKVISLVPAYTMLSHGQTKVYVVTEVLFAVLLTSLTVWFSDSMGLRGAALGYALTYAIYGVTMWFVVRSLMARLGRVPPP</sequence>
<feature type="transmembrane region" description="Helical" evidence="6">
    <location>
        <begin position="45"/>
        <end position="63"/>
    </location>
</feature>
<evidence type="ECO:0000256" key="3">
    <source>
        <dbReference type="ARBA" id="ARBA00022692"/>
    </source>
</evidence>
<feature type="transmembrane region" description="Helical" evidence="6">
    <location>
        <begin position="257"/>
        <end position="277"/>
    </location>
</feature>
<comment type="subcellular location">
    <subcellularLocation>
        <location evidence="1">Cell membrane</location>
        <topology evidence="1">Multi-pass membrane protein</topology>
    </subcellularLocation>
</comment>
<keyword evidence="2" id="KW-1003">Cell membrane</keyword>
<protein>
    <submittedName>
        <fullName evidence="7">O-antigen translocase</fullName>
    </submittedName>
</protein>
<evidence type="ECO:0000256" key="4">
    <source>
        <dbReference type="ARBA" id="ARBA00022989"/>
    </source>
</evidence>